<dbReference type="FunFam" id="1.10.1270.20:FF:000001">
    <property type="entry name" value="tRNA (guanine-N(1)-)-methyltransferase"/>
    <property type="match status" value="1"/>
</dbReference>
<dbReference type="OrthoDB" id="9807416at2"/>
<evidence type="ECO:0000256" key="11">
    <source>
        <dbReference type="ARBA" id="ARBA00022694"/>
    </source>
</evidence>
<comment type="function">
    <text evidence="1 15 17">Specifically methylates guanosine-37 in various tRNAs.</text>
</comment>
<evidence type="ECO:0000256" key="13">
    <source>
        <dbReference type="ARBA" id="ARBA00033392"/>
    </source>
</evidence>
<keyword evidence="8 15" id="KW-0489">Methyltransferase</keyword>
<feature type="binding site" evidence="15 16">
    <location>
        <begin position="133"/>
        <end position="138"/>
    </location>
    <ligand>
        <name>S-adenosyl-L-methionine</name>
        <dbReference type="ChEBI" id="CHEBI:59789"/>
    </ligand>
</feature>
<dbReference type="Gene3D" id="3.40.1280.10">
    <property type="match status" value="1"/>
</dbReference>
<comment type="catalytic activity">
    <reaction evidence="14 15 17">
        <text>guanosine(37) in tRNA + S-adenosyl-L-methionine = N(1)-methylguanosine(37) in tRNA + S-adenosyl-L-homocysteine + H(+)</text>
        <dbReference type="Rhea" id="RHEA:36899"/>
        <dbReference type="Rhea" id="RHEA-COMP:10145"/>
        <dbReference type="Rhea" id="RHEA-COMP:10147"/>
        <dbReference type="ChEBI" id="CHEBI:15378"/>
        <dbReference type="ChEBI" id="CHEBI:57856"/>
        <dbReference type="ChEBI" id="CHEBI:59789"/>
        <dbReference type="ChEBI" id="CHEBI:73542"/>
        <dbReference type="ChEBI" id="CHEBI:74269"/>
        <dbReference type="EC" id="2.1.1.228"/>
    </reaction>
</comment>
<dbReference type="InterPro" id="IPR002649">
    <property type="entry name" value="tRNA_m1G_MeTrfase_TrmD"/>
</dbReference>
<dbReference type="eggNOG" id="COG0336">
    <property type="taxonomic scope" value="Bacteria"/>
</dbReference>
<evidence type="ECO:0000313" key="19">
    <source>
        <dbReference type="EMBL" id="EWM52915.1"/>
    </source>
</evidence>
<evidence type="ECO:0000256" key="14">
    <source>
        <dbReference type="ARBA" id="ARBA00047783"/>
    </source>
</evidence>
<dbReference type="InterPro" id="IPR029026">
    <property type="entry name" value="tRNA_m1G_MTases_N"/>
</dbReference>
<dbReference type="PANTHER" id="PTHR46417">
    <property type="entry name" value="TRNA (GUANINE-N(1)-)-METHYLTRANSFERASE"/>
    <property type="match status" value="1"/>
</dbReference>
<evidence type="ECO:0000256" key="1">
    <source>
        <dbReference type="ARBA" id="ARBA00002634"/>
    </source>
</evidence>
<evidence type="ECO:0000256" key="15">
    <source>
        <dbReference type="HAMAP-Rule" id="MF_00605"/>
    </source>
</evidence>
<evidence type="ECO:0000256" key="7">
    <source>
        <dbReference type="ARBA" id="ARBA00022490"/>
    </source>
</evidence>
<dbReference type="InterPro" id="IPR016009">
    <property type="entry name" value="tRNA_MeTrfase_TRMD/TRM10"/>
</dbReference>
<gene>
    <name evidence="15" type="primary">trmD</name>
    <name evidence="19" type="ORF">RF007C_14980</name>
</gene>
<evidence type="ECO:0000256" key="6">
    <source>
        <dbReference type="ARBA" id="ARBA00014679"/>
    </source>
</evidence>
<dbReference type="InterPro" id="IPR023148">
    <property type="entry name" value="tRNA_m1G_MeTrfase_C_sf"/>
</dbReference>
<reference evidence="19 20" key="1">
    <citation type="journal article" date="2014" name="PLoS ONE">
        <title>Rumen cellulosomics: divergent fiber-degrading strategies revealed by comparative genome-wide analysis of six ruminococcal strains.</title>
        <authorList>
            <person name="Dassa B."/>
            <person name="Borovok I."/>
            <person name="Ruimy-Israeli V."/>
            <person name="Lamed R."/>
            <person name="Flint H.J."/>
            <person name="Duncan S.H."/>
            <person name="Henrissat B."/>
            <person name="Coutinho P."/>
            <person name="Morrison M."/>
            <person name="Mosoni P."/>
            <person name="Yeoman C.J."/>
            <person name="White B.A."/>
            <person name="Bayer E.A."/>
        </authorList>
    </citation>
    <scope>NUCLEOTIDE SEQUENCE [LARGE SCALE GENOMIC DNA]</scope>
    <source>
        <strain evidence="19 20">007c</strain>
    </source>
</reference>
<comment type="similarity">
    <text evidence="3 15 17">Belongs to the RNA methyltransferase TrmD family.</text>
</comment>
<name>W7UVN4_RUMFL</name>
<dbReference type="NCBIfam" id="TIGR00088">
    <property type="entry name" value="trmD"/>
    <property type="match status" value="1"/>
</dbReference>
<evidence type="ECO:0000256" key="5">
    <source>
        <dbReference type="ARBA" id="ARBA00012807"/>
    </source>
</evidence>
<dbReference type="InterPro" id="IPR029028">
    <property type="entry name" value="Alpha/beta_knot_MTases"/>
</dbReference>
<dbReference type="NCBIfam" id="NF000648">
    <property type="entry name" value="PRK00026.1"/>
    <property type="match status" value="1"/>
</dbReference>
<comment type="caution">
    <text evidence="19">The sequence shown here is derived from an EMBL/GenBank/DDBJ whole genome shotgun (WGS) entry which is preliminary data.</text>
</comment>
<dbReference type="AlphaFoldDB" id="W7UVN4"/>
<dbReference type="EC" id="2.1.1.228" evidence="5 15"/>
<dbReference type="GO" id="GO:0052906">
    <property type="term" value="F:tRNA (guanine(37)-N1)-methyltransferase activity"/>
    <property type="evidence" value="ECO:0007669"/>
    <property type="project" value="UniProtKB-UniRule"/>
</dbReference>
<organism evidence="19 20">
    <name type="scientific">Ruminococcus flavefaciens 007c</name>
    <dbReference type="NCBI Taxonomy" id="1341157"/>
    <lineage>
        <taxon>Bacteria</taxon>
        <taxon>Bacillati</taxon>
        <taxon>Bacillota</taxon>
        <taxon>Clostridia</taxon>
        <taxon>Eubacteriales</taxon>
        <taxon>Oscillospiraceae</taxon>
        <taxon>Ruminococcus</taxon>
    </lineage>
</organism>
<keyword evidence="7 15" id="KW-0963">Cytoplasm</keyword>
<dbReference type="PIRSF" id="PIRSF000386">
    <property type="entry name" value="tRNA_mtase"/>
    <property type="match status" value="1"/>
</dbReference>
<protein>
    <recommendedName>
        <fullName evidence="6 15">tRNA (guanine-N(1)-)-methyltransferase</fullName>
        <ecNumber evidence="5 15">2.1.1.228</ecNumber>
    </recommendedName>
    <alternativeName>
        <fullName evidence="12 15">M1G-methyltransferase</fullName>
    </alternativeName>
    <alternativeName>
        <fullName evidence="13 15">tRNA [GM37] methyltransferase</fullName>
    </alternativeName>
</protein>
<dbReference type="RefSeq" id="WP_037300045.1">
    <property type="nucleotide sequence ID" value="NZ_ATAX01000028.1"/>
</dbReference>
<evidence type="ECO:0000256" key="17">
    <source>
        <dbReference type="RuleBase" id="RU003464"/>
    </source>
</evidence>
<dbReference type="PANTHER" id="PTHR46417:SF1">
    <property type="entry name" value="TRNA (GUANINE-N(1)-)-METHYLTRANSFERASE"/>
    <property type="match status" value="1"/>
</dbReference>
<evidence type="ECO:0000256" key="10">
    <source>
        <dbReference type="ARBA" id="ARBA00022691"/>
    </source>
</evidence>
<evidence type="ECO:0000256" key="3">
    <source>
        <dbReference type="ARBA" id="ARBA00007630"/>
    </source>
</evidence>
<dbReference type="PATRIC" id="fig|1341157.4.peg.2393"/>
<evidence type="ECO:0000259" key="18">
    <source>
        <dbReference type="Pfam" id="PF01746"/>
    </source>
</evidence>
<evidence type="ECO:0000256" key="12">
    <source>
        <dbReference type="ARBA" id="ARBA00029736"/>
    </source>
</evidence>
<feature type="domain" description="tRNA methyltransferase TRMD/TRM10-type" evidence="18">
    <location>
        <begin position="1"/>
        <end position="225"/>
    </location>
</feature>
<dbReference type="Gene3D" id="1.10.1270.20">
    <property type="entry name" value="tRNA(m1g37)methyltransferase, domain 2"/>
    <property type="match status" value="1"/>
</dbReference>
<accession>W7UVN4</accession>
<evidence type="ECO:0000256" key="9">
    <source>
        <dbReference type="ARBA" id="ARBA00022679"/>
    </source>
</evidence>
<evidence type="ECO:0000256" key="8">
    <source>
        <dbReference type="ARBA" id="ARBA00022603"/>
    </source>
</evidence>
<dbReference type="GO" id="GO:0005829">
    <property type="term" value="C:cytosol"/>
    <property type="evidence" value="ECO:0007669"/>
    <property type="project" value="TreeGrafter"/>
</dbReference>
<comment type="subcellular location">
    <subcellularLocation>
        <location evidence="2 15 17">Cytoplasm</location>
    </subcellularLocation>
</comment>
<keyword evidence="10 15" id="KW-0949">S-adenosyl-L-methionine</keyword>
<dbReference type="SUPFAM" id="SSF75217">
    <property type="entry name" value="alpha/beta knot"/>
    <property type="match status" value="1"/>
</dbReference>
<proteinExistence type="inferred from homology"/>
<comment type="subunit">
    <text evidence="4 15 17">Homodimer.</text>
</comment>
<dbReference type="HAMAP" id="MF_00605">
    <property type="entry name" value="TrmD"/>
    <property type="match status" value="1"/>
</dbReference>
<dbReference type="Pfam" id="PF01746">
    <property type="entry name" value="tRNA_m1G_MT"/>
    <property type="match status" value="1"/>
</dbReference>
<evidence type="ECO:0000256" key="16">
    <source>
        <dbReference type="PIRSR" id="PIRSR000386-1"/>
    </source>
</evidence>
<evidence type="ECO:0000256" key="2">
    <source>
        <dbReference type="ARBA" id="ARBA00004496"/>
    </source>
</evidence>
<dbReference type="Proteomes" id="UP000019365">
    <property type="component" value="Unassembled WGS sequence"/>
</dbReference>
<dbReference type="CDD" id="cd18080">
    <property type="entry name" value="TrmD-like"/>
    <property type="match status" value="1"/>
</dbReference>
<keyword evidence="20" id="KW-1185">Reference proteome</keyword>
<feature type="binding site" evidence="15 16">
    <location>
        <position position="113"/>
    </location>
    <ligand>
        <name>S-adenosyl-L-methionine</name>
        <dbReference type="ChEBI" id="CHEBI:59789"/>
    </ligand>
</feature>
<sequence length="232" mass="26263">MHIEIATLFPEMCEAVLSESIVGRARRAGKISLHCRQIREYTLDKHRRVDDTPYGGGMGMVMQCEPIYNCYKAVCQELGTKPHTIYMSPKGRIFDQKRAVELSGMDNILIICGHYEGVDQRVIDKIVDEELSIGDYVLTGGELPAMVVADTVARMCEGVLSDEVCFTDESIYSGLLEYPQYTRPEVWEGEAVPPVLLSGHHKNIENWRHEQSLKLTAERRPDLLAKYNAENK</sequence>
<keyword evidence="11 15" id="KW-0819">tRNA processing</keyword>
<evidence type="ECO:0000256" key="4">
    <source>
        <dbReference type="ARBA" id="ARBA00011738"/>
    </source>
</evidence>
<dbReference type="GO" id="GO:0002939">
    <property type="term" value="P:tRNA N1-guanine methylation"/>
    <property type="evidence" value="ECO:0007669"/>
    <property type="project" value="TreeGrafter"/>
</dbReference>
<dbReference type="FunFam" id="3.40.1280.10:FF:000001">
    <property type="entry name" value="tRNA (guanine-N(1)-)-methyltransferase"/>
    <property type="match status" value="1"/>
</dbReference>
<dbReference type="EMBL" id="ATAX01000028">
    <property type="protein sequence ID" value="EWM52915.1"/>
    <property type="molecule type" value="Genomic_DNA"/>
</dbReference>
<evidence type="ECO:0000313" key="20">
    <source>
        <dbReference type="Proteomes" id="UP000019365"/>
    </source>
</evidence>
<keyword evidence="9 15" id="KW-0808">Transferase</keyword>